<keyword evidence="3" id="KW-1005">Bacterial flagellum biogenesis</keyword>
<evidence type="ECO:0000256" key="2">
    <source>
        <dbReference type="ARBA" id="ARBA00016013"/>
    </source>
</evidence>
<protein>
    <recommendedName>
        <fullName evidence="2">Basal-body rod modification protein FlgD</fullName>
    </recommendedName>
</protein>
<gene>
    <name evidence="6" type="primary">flgD</name>
    <name evidence="6" type="ORF">FM996_05850</name>
</gene>
<comment type="function">
    <text evidence="4">Required for flagellar hook formation. May act as a scaffolding protein.</text>
</comment>
<comment type="caution">
    <text evidence="6">The sequence shown here is derived from an EMBL/GenBank/DDBJ whole genome shotgun (WGS) entry which is preliminary data.</text>
</comment>
<keyword evidence="6" id="KW-0969">Cilium</keyword>
<dbReference type="NCBIfam" id="NF004670">
    <property type="entry name" value="PRK06009.1"/>
    <property type="match status" value="1"/>
</dbReference>
<name>A0A549T2Q7_METSR</name>
<dbReference type="EMBL" id="VJMF01000024">
    <property type="protein sequence ID" value="TRL36149.1"/>
    <property type="molecule type" value="Genomic_DNA"/>
</dbReference>
<evidence type="ECO:0000313" key="7">
    <source>
        <dbReference type="Proteomes" id="UP000316781"/>
    </source>
</evidence>
<dbReference type="Proteomes" id="UP000316781">
    <property type="component" value="Unassembled WGS sequence"/>
</dbReference>
<keyword evidence="6" id="KW-0282">Flagellum</keyword>
<accession>A0A549T2Q7</accession>
<proteinExistence type="inferred from homology"/>
<dbReference type="InterPro" id="IPR005648">
    <property type="entry name" value="FlgD"/>
</dbReference>
<dbReference type="AlphaFoldDB" id="A0A549T2Q7"/>
<organism evidence="6 7">
    <name type="scientific">Methylosinus sporium</name>
    <dbReference type="NCBI Taxonomy" id="428"/>
    <lineage>
        <taxon>Bacteria</taxon>
        <taxon>Pseudomonadati</taxon>
        <taxon>Pseudomonadota</taxon>
        <taxon>Alphaproteobacteria</taxon>
        <taxon>Hyphomicrobiales</taxon>
        <taxon>Methylocystaceae</taxon>
        <taxon>Methylosinus</taxon>
    </lineage>
</organism>
<comment type="similarity">
    <text evidence="1">Belongs to the FlgD family.</text>
</comment>
<dbReference type="GO" id="GO:0044781">
    <property type="term" value="P:bacterial-type flagellum organization"/>
    <property type="evidence" value="ECO:0007669"/>
    <property type="project" value="UniProtKB-KW"/>
</dbReference>
<feature type="region of interest" description="Disordered" evidence="5">
    <location>
        <begin position="1"/>
        <end position="26"/>
    </location>
</feature>
<keyword evidence="6" id="KW-0966">Cell projection</keyword>
<sequence length="137" mass="13884">MSSTTAITNATATSSSTTTSSTSSSTQTLGYDQFLTLLITEMKYQDPTEPMDATETVSQLASFSSVEQAVKTNTTLTSILNSNLLTQASSLIGKTVSSTDGSTSGVVASVSTSSSGATATLTDGSTISLDAGVTVRE</sequence>
<evidence type="ECO:0000256" key="1">
    <source>
        <dbReference type="ARBA" id="ARBA00010577"/>
    </source>
</evidence>
<evidence type="ECO:0000256" key="5">
    <source>
        <dbReference type="SAM" id="MobiDB-lite"/>
    </source>
</evidence>
<evidence type="ECO:0000256" key="4">
    <source>
        <dbReference type="ARBA" id="ARBA00024746"/>
    </source>
</evidence>
<reference evidence="6 7" key="1">
    <citation type="submission" date="2019-07" db="EMBL/GenBank/DDBJ databases">
        <title>Ln-dependent methylotrophs.</title>
        <authorList>
            <person name="Tani A."/>
        </authorList>
    </citation>
    <scope>NUCLEOTIDE SEQUENCE [LARGE SCALE GENOMIC DNA]</scope>
    <source>
        <strain evidence="6 7">SM89A</strain>
    </source>
</reference>
<dbReference type="Pfam" id="PF03963">
    <property type="entry name" value="FlgD"/>
    <property type="match status" value="1"/>
</dbReference>
<evidence type="ECO:0000313" key="6">
    <source>
        <dbReference type="EMBL" id="TRL36149.1"/>
    </source>
</evidence>
<evidence type="ECO:0000256" key="3">
    <source>
        <dbReference type="ARBA" id="ARBA00022795"/>
    </source>
</evidence>